<accession>A0A516TNA4</accession>
<dbReference type="SUPFAM" id="SSF140356">
    <property type="entry name" value="PPK N-terminal domain-like"/>
    <property type="match status" value="1"/>
</dbReference>
<dbReference type="InterPro" id="IPR025198">
    <property type="entry name" value="PPK_N_dom"/>
</dbReference>
<keyword evidence="2" id="KW-0418">Kinase</keyword>
<dbReference type="Gene3D" id="1.20.58.310">
    <property type="entry name" value="Polyphosphate kinase N-terminal domain"/>
    <property type="match status" value="1"/>
</dbReference>
<protein>
    <submittedName>
        <fullName evidence="2">Polyphosphate kinase-like protein</fullName>
    </submittedName>
</protein>
<dbReference type="PANTHER" id="PTHR30218:SF0">
    <property type="entry name" value="POLYPHOSPHATE KINASE"/>
    <property type="match status" value="1"/>
</dbReference>
<proteinExistence type="predicted"/>
<dbReference type="Proteomes" id="UP000315925">
    <property type="component" value="Chromosome"/>
</dbReference>
<dbReference type="Pfam" id="PF13089">
    <property type="entry name" value="PP_kinase_N"/>
    <property type="match status" value="1"/>
</dbReference>
<dbReference type="InterPro" id="IPR036832">
    <property type="entry name" value="PPK_N_dom_sf"/>
</dbReference>
<dbReference type="GO" id="GO:0006799">
    <property type="term" value="P:polyphosphate biosynthetic process"/>
    <property type="evidence" value="ECO:0007669"/>
    <property type="project" value="InterPro"/>
</dbReference>
<sequence length="64" mass="7645">MLATFNKPEYFINRELSWLEFNARVLEEAADPKQPLLERLRFLCIFSSNLDEFLKFESQESNSK</sequence>
<dbReference type="EMBL" id="CP037899">
    <property type="protein sequence ID" value="QDQ42674.1"/>
    <property type="molecule type" value="Genomic_DNA"/>
</dbReference>
<evidence type="ECO:0000313" key="3">
    <source>
        <dbReference type="Proteomes" id="UP000315925"/>
    </source>
</evidence>
<organism evidence="2 3">
    <name type="scientific">Methylacidiphilum kamchatkense Kam1</name>
    <dbReference type="NCBI Taxonomy" id="1202785"/>
    <lineage>
        <taxon>Bacteria</taxon>
        <taxon>Pseudomonadati</taxon>
        <taxon>Verrucomicrobiota</taxon>
        <taxon>Methylacidiphilae</taxon>
        <taxon>Methylacidiphilales</taxon>
        <taxon>Methylacidiphilaceae</taxon>
        <taxon>Methylacidiphilum (ex Ratnadevi et al. 2023)</taxon>
    </lineage>
</organism>
<name>A0A516TNA4_9BACT</name>
<keyword evidence="2" id="KW-0808">Transferase</keyword>
<dbReference type="GO" id="GO:0008976">
    <property type="term" value="F:polyphosphate kinase activity"/>
    <property type="evidence" value="ECO:0007669"/>
    <property type="project" value="InterPro"/>
</dbReference>
<dbReference type="InterPro" id="IPR003414">
    <property type="entry name" value="PP_kinase"/>
</dbReference>
<dbReference type="PANTHER" id="PTHR30218">
    <property type="entry name" value="POLYPHOSPHATE KINASE"/>
    <property type="match status" value="1"/>
</dbReference>
<feature type="domain" description="Polyphosphate kinase N-terminal" evidence="1">
    <location>
        <begin position="11"/>
        <end position="55"/>
    </location>
</feature>
<dbReference type="AlphaFoldDB" id="A0A516TNA4"/>
<dbReference type="KEGG" id="mkc:kam1_1452"/>
<gene>
    <name evidence="2" type="ORF">kam1_1452</name>
</gene>
<reference evidence="3" key="1">
    <citation type="submission" date="2019-03" db="EMBL/GenBank/DDBJ databases">
        <title>Complete genome of Methylacidiphilum kamchatkense Kam1.</title>
        <authorList>
            <person name="Kruse T."/>
            <person name="Murarilal Ratnadevi C."/>
            <person name="Erikstad H.-A."/>
            <person name="Birkeland N.-K."/>
        </authorList>
    </citation>
    <scope>NUCLEOTIDE SEQUENCE [LARGE SCALE GENOMIC DNA]</scope>
    <source>
        <strain evidence="3">kam1</strain>
    </source>
</reference>
<evidence type="ECO:0000259" key="1">
    <source>
        <dbReference type="Pfam" id="PF13089"/>
    </source>
</evidence>
<evidence type="ECO:0000313" key="2">
    <source>
        <dbReference type="EMBL" id="QDQ42674.1"/>
    </source>
</evidence>
<dbReference type="GO" id="GO:0009358">
    <property type="term" value="C:polyphosphate kinase complex"/>
    <property type="evidence" value="ECO:0007669"/>
    <property type="project" value="InterPro"/>
</dbReference>